<keyword evidence="2" id="KW-0805">Transcription regulation</keyword>
<dbReference type="GO" id="GO:1990527">
    <property type="term" value="C:Tec1p-Ste12p-Dig1p complex"/>
    <property type="evidence" value="ECO:0007669"/>
    <property type="project" value="TreeGrafter"/>
</dbReference>
<evidence type="ECO:0000256" key="1">
    <source>
        <dbReference type="ARBA" id="ARBA00004123"/>
    </source>
</evidence>
<keyword evidence="4" id="KW-0539">Nucleus</keyword>
<keyword evidence="3" id="KW-0804">Transcription</keyword>
<evidence type="ECO:0000256" key="3">
    <source>
        <dbReference type="ARBA" id="ARBA00023163"/>
    </source>
</evidence>
<accession>A0A4V1IYT4</accession>
<sequence>MFSSLSHFLQCATDQWSGEELVRKFTLPNDETISCVLWNGMHFISGADIVKVVCFQYMEATNRPINSLKKFEEGIFSDLRSLKPGVHATLEEAKSPFLMYLYKEGCVRTQKKQKVFIWNSVNFEKL</sequence>
<dbReference type="SMART" id="SM00424">
    <property type="entry name" value="STE"/>
    <property type="match status" value="1"/>
</dbReference>
<proteinExistence type="inferred from homology"/>
<dbReference type="AlphaFoldDB" id="A0A4V1IYT4"/>
<name>A0A4V1IYT4_ROZAC</name>
<reference evidence="7" key="1">
    <citation type="journal article" date="2018" name="Nat. Microbiol.">
        <title>Leveraging single-cell genomics to expand the fungal tree of life.</title>
        <authorList>
            <person name="Ahrendt S.R."/>
            <person name="Quandt C.A."/>
            <person name="Ciobanu D."/>
            <person name="Clum A."/>
            <person name="Salamov A."/>
            <person name="Andreopoulos B."/>
            <person name="Cheng J.F."/>
            <person name="Woyke T."/>
            <person name="Pelin A."/>
            <person name="Henrissat B."/>
            <person name="Reynolds N.K."/>
            <person name="Benny G.L."/>
            <person name="Smith M.E."/>
            <person name="James T.Y."/>
            <person name="Grigoriev I.V."/>
        </authorList>
    </citation>
    <scope>NUCLEOTIDE SEQUENCE [LARGE SCALE GENOMIC DNA]</scope>
    <source>
        <strain evidence="7">CSF55</strain>
    </source>
</reference>
<dbReference type="EMBL" id="ML008160">
    <property type="protein sequence ID" value="RKP15669.1"/>
    <property type="molecule type" value="Genomic_DNA"/>
</dbReference>
<dbReference type="PANTHER" id="PTHR47427">
    <property type="entry name" value="PROTEIN STE12"/>
    <property type="match status" value="1"/>
</dbReference>
<dbReference type="InterPro" id="IPR052127">
    <property type="entry name" value="STE12_transcription_factor"/>
</dbReference>
<dbReference type="GO" id="GO:0003700">
    <property type="term" value="F:DNA-binding transcription factor activity"/>
    <property type="evidence" value="ECO:0007669"/>
    <property type="project" value="InterPro"/>
</dbReference>
<comment type="subcellular location">
    <subcellularLocation>
        <location evidence="1">Nucleus</location>
    </subcellularLocation>
</comment>
<evidence type="ECO:0000256" key="2">
    <source>
        <dbReference type="ARBA" id="ARBA00023015"/>
    </source>
</evidence>
<dbReference type="Proteomes" id="UP000281549">
    <property type="component" value="Unassembled WGS sequence"/>
</dbReference>
<protein>
    <submittedName>
        <fullName evidence="6">Transcription factor, STE-like protein</fullName>
    </submittedName>
</protein>
<organism evidence="6 7">
    <name type="scientific">Rozella allomycis (strain CSF55)</name>
    <dbReference type="NCBI Taxonomy" id="988480"/>
    <lineage>
        <taxon>Eukaryota</taxon>
        <taxon>Fungi</taxon>
        <taxon>Fungi incertae sedis</taxon>
        <taxon>Cryptomycota</taxon>
        <taxon>Cryptomycota incertae sedis</taxon>
        <taxon>Rozella</taxon>
    </lineage>
</organism>
<gene>
    <name evidence="6" type="ORF">ROZALSC1DRAFT_18532</name>
</gene>
<feature type="non-terminal residue" evidence="6">
    <location>
        <position position="126"/>
    </location>
</feature>
<dbReference type="Pfam" id="PF02200">
    <property type="entry name" value="STE"/>
    <property type="match status" value="1"/>
</dbReference>
<evidence type="ECO:0000313" key="7">
    <source>
        <dbReference type="Proteomes" id="UP000281549"/>
    </source>
</evidence>
<evidence type="ECO:0000256" key="5">
    <source>
        <dbReference type="ARBA" id="ARBA00024345"/>
    </source>
</evidence>
<dbReference type="InterPro" id="IPR003120">
    <property type="entry name" value="Ste12"/>
</dbReference>
<comment type="similarity">
    <text evidence="5">Belongs to the STE12 transcription factor family.</text>
</comment>
<evidence type="ECO:0000313" key="6">
    <source>
        <dbReference type="EMBL" id="RKP15669.1"/>
    </source>
</evidence>
<dbReference type="PANTHER" id="PTHR47427:SF1">
    <property type="entry name" value="PROTEIN STE12"/>
    <property type="match status" value="1"/>
</dbReference>
<dbReference type="GO" id="GO:1990526">
    <property type="term" value="C:Ste12p-Dig1p-Dig2p complex"/>
    <property type="evidence" value="ECO:0007669"/>
    <property type="project" value="TreeGrafter"/>
</dbReference>
<dbReference type="GO" id="GO:0005634">
    <property type="term" value="C:nucleus"/>
    <property type="evidence" value="ECO:0007669"/>
    <property type="project" value="UniProtKB-SubCell"/>
</dbReference>
<evidence type="ECO:0000256" key="4">
    <source>
        <dbReference type="ARBA" id="ARBA00023242"/>
    </source>
</evidence>